<keyword evidence="3" id="KW-0153">Cholesterol metabolism</keyword>
<reference evidence="17 18" key="1">
    <citation type="submission" date="2022-10" db="EMBL/GenBank/DDBJ databases">
        <title>The complete genomes of actinobacterial strains from the NBC collection.</title>
        <authorList>
            <person name="Joergensen T.S."/>
            <person name="Alvarez Arevalo M."/>
            <person name="Sterndorff E.B."/>
            <person name="Faurdal D."/>
            <person name="Vuksanovic O."/>
            <person name="Mourched A.-S."/>
            <person name="Charusanti P."/>
            <person name="Shaw S."/>
            <person name="Blin K."/>
            <person name="Weber T."/>
        </authorList>
    </citation>
    <scope>NUCLEOTIDE SEQUENCE [LARGE SCALE GENOMIC DNA]</scope>
    <source>
        <strain evidence="17 18">NBC_00319</strain>
    </source>
</reference>
<dbReference type="Gene3D" id="3.30.410.10">
    <property type="entry name" value="Cholesterol Oxidase, domain 2"/>
    <property type="match status" value="1"/>
</dbReference>
<evidence type="ECO:0000256" key="14">
    <source>
        <dbReference type="ARBA" id="ARBA00049744"/>
    </source>
</evidence>
<evidence type="ECO:0000256" key="4">
    <source>
        <dbReference type="ARBA" id="ARBA00022630"/>
    </source>
</evidence>
<name>A0AAU4K0A5_9NOCA</name>
<evidence type="ECO:0000313" key="17">
    <source>
        <dbReference type="EMBL" id="WUM19446.1"/>
    </source>
</evidence>
<evidence type="ECO:0000256" key="1">
    <source>
        <dbReference type="ARBA" id="ARBA00001974"/>
    </source>
</evidence>
<evidence type="ECO:0000259" key="16">
    <source>
        <dbReference type="Pfam" id="PF05199"/>
    </source>
</evidence>
<comment type="similarity">
    <text evidence="2">Belongs to the GMC oxidoreductase family.</text>
</comment>
<accession>A0AAU4K0A5</accession>
<dbReference type="GO" id="GO:0004769">
    <property type="term" value="F:steroid Delta-isomerase activity"/>
    <property type="evidence" value="ECO:0007669"/>
    <property type="project" value="UniProtKB-EC"/>
</dbReference>
<evidence type="ECO:0000256" key="7">
    <source>
        <dbReference type="ARBA" id="ARBA00023098"/>
    </source>
</evidence>
<evidence type="ECO:0000256" key="3">
    <source>
        <dbReference type="ARBA" id="ARBA00022548"/>
    </source>
</evidence>
<dbReference type="PROSITE" id="PS51318">
    <property type="entry name" value="TAT"/>
    <property type="match status" value="1"/>
</dbReference>
<evidence type="ECO:0000256" key="10">
    <source>
        <dbReference type="ARBA" id="ARBA00023235"/>
    </source>
</evidence>
<protein>
    <recommendedName>
        <fullName evidence="14">Cholesterol oxidase</fullName>
        <ecNumber evidence="13">1.1.3.6</ecNumber>
        <ecNumber evidence="11">5.3.3.1</ecNumber>
    </recommendedName>
    <alternativeName>
        <fullName evidence="15">Cholesterol isomerase</fullName>
    </alternativeName>
</protein>
<dbReference type="InterPro" id="IPR052542">
    <property type="entry name" value="Cholesterol_Oxidase"/>
</dbReference>
<evidence type="ECO:0000256" key="2">
    <source>
        <dbReference type="ARBA" id="ARBA00010790"/>
    </source>
</evidence>
<dbReference type="GO" id="GO:0016995">
    <property type="term" value="F:cholesterol oxidase activity"/>
    <property type="evidence" value="ECO:0007669"/>
    <property type="project" value="UniProtKB-EC"/>
</dbReference>
<proteinExistence type="inferred from homology"/>
<gene>
    <name evidence="17" type="ORF">OG579_17315</name>
</gene>
<dbReference type="EMBL" id="CP108021">
    <property type="protein sequence ID" value="WUM19446.1"/>
    <property type="molecule type" value="Genomic_DNA"/>
</dbReference>
<organism evidence="17 18">
    <name type="scientific">Williamsia herbipolensis</name>
    <dbReference type="NCBI Taxonomy" id="1603258"/>
    <lineage>
        <taxon>Bacteria</taxon>
        <taxon>Bacillati</taxon>
        <taxon>Actinomycetota</taxon>
        <taxon>Actinomycetes</taxon>
        <taxon>Mycobacteriales</taxon>
        <taxon>Nocardiaceae</taxon>
        <taxon>Williamsia</taxon>
    </lineage>
</organism>
<dbReference type="Pfam" id="PF05199">
    <property type="entry name" value="GMC_oxred_C"/>
    <property type="match status" value="1"/>
</dbReference>
<keyword evidence="18" id="KW-1185">Reference proteome</keyword>
<dbReference type="KEGG" id="whr:OG579_17315"/>
<dbReference type="InterPro" id="IPR006311">
    <property type="entry name" value="TAT_signal"/>
</dbReference>
<dbReference type="PANTHER" id="PTHR47470">
    <property type="entry name" value="CHOLESTEROL OXIDASE"/>
    <property type="match status" value="1"/>
</dbReference>
<dbReference type="EC" id="1.1.3.6" evidence="13"/>
<dbReference type="InterPro" id="IPR007867">
    <property type="entry name" value="GMC_OxRtase_C"/>
</dbReference>
<dbReference type="AlphaFoldDB" id="A0AAU4K0A5"/>
<dbReference type="EC" id="5.3.3.1" evidence="11"/>
<evidence type="ECO:0000256" key="11">
    <source>
        <dbReference type="ARBA" id="ARBA00038856"/>
    </source>
</evidence>
<sequence length="544" mass="57067">MLDRRAFITGATRAAAGVAATAAVGSVAARAVASPVGEPAYRALVPEIYRRVPPAPAFSDTIVVGTGFGAAVTASRLGQAGLDVTVLERGSRWPIDPHRAIFANDVLPDGRGYWRRTVNPVPLTGLPQVPVDSFGGVLEATEHGDLEVWRGAGVGGGSLVFTGALVRPERRFFEAVFGSTLDHDAMTPYYARALRGLGGSPMPGDVLASGPFTHARVWDAEARRAGHALQRIDGIWNWDIVRAELRGAVRPSAIIGESNLGNADGSKNDLRSTYLRQAEATGRVRIHPRHEVIDIGRDAAGFVLTMAELAPDATVIRRRTIGCRRLFLGAGSMGTSALLVRARDTGTLPDLSGAVGEGWGTNGDAALVRGPDLRANGLVQASPSATRIVDESTGTAVSLENWYVPGNPVDLSLIGSLGMVLDGTRGRFVLDRSTGQVDLRWPRGGNRDVENALRAVHSRIAERSGIGVGAGPLAKDVNTRFTAHPLGGVVLGRATDTHGRVDGYRDLYVVDGALIPGSTGTANPSLTITALAERNIEAVIAAGG</sequence>
<evidence type="ECO:0000256" key="9">
    <source>
        <dbReference type="ARBA" id="ARBA00023221"/>
    </source>
</evidence>
<feature type="domain" description="Glucose-methanol-choline oxidoreductase C-terminal" evidence="16">
    <location>
        <begin position="478"/>
        <end position="532"/>
    </location>
</feature>
<keyword evidence="9" id="KW-0753">Steroid metabolism</keyword>
<keyword evidence="8" id="KW-1207">Sterol metabolism</keyword>
<dbReference type="GO" id="GO:0008203">
    <property type="term" value="P:cholesterol metabolic process"/>
    <property type="evidence" value="ECO:0007669"/>
    <property type="project" value="UniProtKB-KW"/>
</dbReference>
<dbReference type="RefSeq" id="WP_328856950.1">
    <property type="nucleotide sequence ID" value="NZ_CP108021.1"/>
</dbReference>
<keyword evidence="4" id="KW-0285">Flavoprotein</keyword>
<evidence type="ECO:0000256" key="12">
    <source>
        <dbReference type="ARBA" id="ARBA00049645"/>
    </source>
</evidence>
<evidence type="ECO:0000256" key="6">
    <source>
        <dbReference type="ARBA" id="ARBA00023002"/>
    </source>
</evidence>
<dbReference type="Gene3D" id="3.50.50.60">
    <property type="entry name" value="FAD/NAD(P)-binding domain"/>
    <property type="match status" value="1"/>
</dbReference>
<evidence type="ECO:0000256" key="15">
    <source>
        <dbReference type="ARBA" id="ARBA00049778"/>
    </source>
</evidence>
<dbReference type="PANTHER" id="PTHR47470:SF1">
    <property type="entry name" value="FAD-DEPENDENT OXIDOREDUCTASE 2 FAD BINDING DOMAIN-CONTAINING PROTEIN"/>
    <property type="match status" value="1"/>
</dbReference>
<evidence type="ECO:0000256" key="8">
    <source>
        <dbReference type="ARBA" id="ARBA00023166"/>
    </source>
</evidence>
<dbReference type="SUPFAM" id="SSF51905">
    <property type="entry name" value="FAD/NAD(P)-binding domain"/>
    <property type="match status" value="1"/>
</dbReference>
<dbReference type="Proteomes" id="UP001432128">
    <property type="component" value="Chromosome"/>
</dbReference>
<keyword evidence="5" id="KW-0274">FAD</keyword>
<keyword evidence="6" id="KW-0560">Oxidoreductase</keyword>
<comment type="cofactor">
    <cofactor evidence="1">
        <name>FAD</name>
        <dbReference type="ChEBI" id="CHEBI:57692"/>
    </cofactor>
</comment>
<keyword evidence="7" id="KW-0443">Lipid metabolism</keyword>
<comment type="pathway">
    <text evidence="12">Steroid metabolism; cholesterol degradation.</text>
</comment>
<evidence type="ECO:0000313" key="18">
    <source>
        <dbReference type="Proteomes" id="UP001432128"/>
    </source>
</evidence>
<keyword evidence="10" id="KW-0413">Isomerase</keyword>
<dbReference type="InterPro" id="IPR036188">
    <property type="entry name" value="FAD/NAD-bd_sf"/>
</dbReference>
<evidence type="ECO:0000256" key="13">
    <source>
        <dbReference type="ARBA" id="ARBA00049723"/>
    </source>
</evidence>
<evidence type="ECO:0000256" key="5">
    <source>
        <dbReference type="ARBA" id="ARBA00022827"/>
    </source>
</evidence>
<dbReference type="SUPFAM" id="SSF54373">
    <property type="entry name" value="FAD-linked reductases, C-terminal domain"/>
    <property type="match status" value="1"/>
</dbReference>